<evidence type="ECO:0000313" key="27">
    <source>
        <dbReference type="Proteomes" id="UP000719412"/>
    </source>
</evidence>
<evidence type="ECO:0000259" key="23">
    <source>
        <dbReference type="PROSITE" id="PS50940"/>
    </source>
</evidence>
<dbReference type="Pfam" id="PF10541">
    <property type="entry name" value="KASH"/>
    <property type="match status" value="1"/>
</dbReference>
<keyword evidence="16 19" id="KW-0326">Glycosidase</keyword>
<feature type="compositionally biased region" description="Basic and acidic residues" evidence="21">
    <location>
        <begin position="1885"/>
        <end position="1898"/>
    </location>
</feature>
<dbReference type="Proteomes" id="UP000719412">
    <property type="component" value="Unassembled WGS sequence"/>
</dbReference>
<dbReference type="InterPro" id="IPR050314">
    <property type="entry name" value="Glycosyl_Hydrlase_18"/>
</dbReference>
<feature type="domain" description="GH18" evidence="25">
    <location>
        <begin position="22"/>
        <end position="397"/>
    </location>
</feature>
<comment type="similarity">
    <text evidence="3">Belongs to the nesprin family.</text>
</comment>
<keyword evidence="14" id="KW-0539">Nucleus</keyword>
<dbReference type="SMART" id="SM00636">
    <property type="entry name" value="Glyco_18"/>
    <property type="match status" value="1"/>
</dbReference>
<dbReference type="SUPFAM" id="SSF51445">
    <property type="entry name" value="(Trans)glycosidases"/>
    <property type="match status" value="1"/>
</dbReference>
<feature type="signal peptide" evidence="22">
    <location>
        <begin position="1"/>
        <end position="19"/>
    </location>
</feature>
<evidence type="ECO:0000256" key="6">
    <source>
        <dbReference type="ARBA" id="ARBA00022669"/>
    </source>
</evidence>
<evidence type="ECO:0000259" key="25">
    <source>
        <dbReference type="PROSITE" id="PS51910"/>
    </source>
</evidence>
<evidence type="ECO:0000256" key="18">
    <source>
        <dbReference type="PROSITE-ProRule" id="PRU00385"/>
    </source>
</evidence>
<reference evidence="26" key="1">
    <citation type="journal article" date="2020" name="J Insects Food Feed">
        <title>The yellow mealworm (Tenebrio molitor) genome: a resource for the emerging insects as food and feed industry.</title>
        <authorList>
            <person name="Eriksson T."/>
            <person name="Andere A."/>
            <person name="Kelstrup H."/>
            <person name="Emery V."/>
            <person name="Picard C."/>
        </authorList>
    </citation>
    <scope>NUCLEOTIDE SEQUENCE</scope>
    <source>
        <strain evidence="26">Stoneville</strain>
        <tissue evidence="26">Whole head</tissue>
    </source>
</reference>
<feature type="compositionally biased region" description="Polar residues" evidence="21">
    <location>
        <begin position="417"/>
        <end position="432"/>
    </location>
</feature>
<evidence type="ECO:0000256" key="5">
    <source>
        <dbReference type="ARBA" id="ARBA00012729"/>
    </source>
</evidence>
<dbReference type="GO" id="GO:0005576">
    <property type="term" value="C:extracellular region"/>
    <property type="evidence" value="ECO:0007669"/>
    <property type="project" value="InterPro"/>
</dbReference>
<feature type="compositionally biased region" description="Low complexity" evidence="21">
    <location>
        <begin position="439"/>
        <end position="475"/>
    </location>
</feature>
<evidence type="ECO:0000256" key="8">
    <source>
        <dbReference type="ARBA" id="ARBA00022729"/>
    </source>
</evidence>
<evidence type="ECO:0000256" key="9">
    <source>
        <dbReference type="ARBA" id="ARBA00022801"/>
    </source>
</evidence>
<proteinExistence type="inferred from homology"/>
<dbReference type="InterPro" id="IPR017853">
    <property type="entry name" value="GH"/>
</dbReference>
<dbReference type="FunFam" id="2.170.140.10:FF:000004">
    <property type="entry name" value="Chitinase 5"/>
    <property type="match status" value="1"/>
</dbReference>
<organism evidence="26 27">
    <name type="scientific">Tenebrio molitor</name>
    <name type="common">Yellow mealworm beetle</name>
    <dbReference type="NCBI Taxonomy" id="7067"/>
    <lineage>
        <taxon>Eukaryota</taxon>
        <taxon>Metazoa</taxon>
        <taxon>Ecdysozoa</taxon>
        <taxon>Arthropoda</taxon>
        <taxon>Hexapoda</taxon>
        <taxon>Insecta</taxon>
        <taxon>Pterygota</taxon>
        <taxon>Neoptera</taxon>
        <taxon>Endopterygota</taxon>
        <taxon>Coleoptera</taxon>
        <taxon>Polyphaga</taxon>
        <taxon>Cucujiformia</taxon>
        <taxon>Tenebrionidae</taxon>
        <taxon>Tenebrio</taxon>
    </lineage>
</organism>
<keyword evidence="27" id="KW-1185">Reference proteome</keyword>
<evidence type="ECO:0000256" key="15">
    <source>
        <dbReference type="ARBA" id="ARBA00023277"/>
    </source>
</evidence>
<dbReference type="CDD" id="cd02872">
    <property type="entry name" value="GH18_chitolectin_chitotriosidase"/>
    <property type="match status" value="1"/>
</dbReference>
<reference evidence="26" key="2">
    <citation type="submission" date="2021-08" db="EMBL/GenBank/DDBJ databases">
        <authorList>
            <person name="Eriksson T."/>
        </authorList>
    </citation>
    <scope>NUCLEOTIDE SEQUENCE</scope>
    <source>
        <strain evidence="26">Stoneville</strain>
        <tissue evidence="26">Whole head</tissue>
    </source>
</reference>
<evidence type="ECO:0000256" key="4">
    <source>
        <dbReference type="ARBA" id="ARBA00009121"/>
    </source>
</evidence>
<keyword evidence="12 18" id="KW-0472">Membrane</keyword>
<feature type="compositionally biased region" description="Polar residues" evidence="21">
    <location>
        <begin position="1298"/>
        <end position="1317"/>
    </location>
</feature>
<dbReference type="PROSITE" id="PS50940">
    <property type="entry name" value="CHIT_BIND_II"/>
    <property type="match status" value="1"/>
</dbReference>
<dbReference type="Gene3D" id="1.20.58.60">
    <property type="match status" value="2"/>
</dbReference>
<evidence type="ECO:0000256" key="21">
    <source>
        <dbReference type="SAM" id="MobiDB-lite"/>
    </source>
</evidence>
<dbReference type="SMART" id="SM01249">
    <property type="entry name" value="KASH"/>
    <property type="match status" value="1"/>
</dbReference>
<dbReference type="GO" id="GO:0031965">
    <property type="term" value="C:nuclear membrane"/>
    <property type="evidence" value="ECO:0007669"/>
    <property type="project" value="UniProtKB-SubCell"/>
</dbReference>
<keyword evidence="17" id="KW-0624">Polysaccharide degradation</keyword>
<dbReference type="EMBL" id="JABDTM020024503">
    <property type="protein sequence ID" value="KAH0814227.1"/>
    <property type="molecule type" value="Genomic_DNA"/>
</dbReference>
<evidence type="ECO:0000256" key="2">
    <source>
        <dbReference type="ARBA" id="ARBA00004126"/>
    </source>
</evidence>
<feature type="topological domain" description="Cytoplasmic" evidence="18">
    <location>
        <begin position="1"/>
        <end position="1919"/>
    </location>
</feature>
<evidence type="ECO:0000256" key="17">
    <source>
        <dbReference type="ARBA" id="ARBA00023326"/>
    </source>
</evidence>
<comment type="similarity">
    <text evidence="4">Belongs to the glycosyl hydrolase 18 family. Chitinase class II subfamily.</text>
</comment>
<accession>A0A8J6HH22</accession>
<gene>
    <name evidence="26" type="ORF">GEV33_008558</name>
</gene>
<dbReference type="Gene3D" id="2.170.140.10">
    <property type="entry name" value="Chitin binding domain"/>
    <property type="match status" value="1"/>
</dbReference>
<dbReference type="FunFam" id="3.20.20.80:FF:000144">
    <property type="entry name" value="Chitinase"/>
    <property type="match status" value="1"/>
</dbReference>
<dbReference type="SUPFAM" id="SSF46966">
    <property type="entry name" value="Spectrin repeat"/>
    <property type="match status" value="1"/>
</dbReference>
<protein>
    <recommendedName>
        <fullName evidence="5">chitinase</fullName>
        <ecNumber evidence="5">3.2.1.14</ecNumber>
    </recommendedName>
</protein>
<dbReference type="GO" id="GO:0006032">
    <property type="term" value="P:chitin catabolic process"/>
    <property type="evidence" value="ECO:0007669"/>
    <property type="project" value="UniProtKB-KW"/>
</dbReference>
<keyword evidence="15" id="KW-0119">Carbohydrate metabolism</keyword>
<feature type="topological domain" description="Perinuclear space" evidence="18">
    <location>
        <begin position="1941"/>
        <end position="1966"/>
    </location>
</feature>
<feature type="compositionally biased region" description="Polar residues" evidence="21">
    <location>
        <begin position="1078"/>
        <end position="1106"/>
    </location>
</feature>
<dbReference type="SUPFAM" id="SSF54556">
    <property type="entry name" value="Chitinase insertion domain"/>
    <property type="match status" value="1"/>
</dbReference>
<feature type="domain" description="KASH" evidence="24">
    <location>
        <begin position="1911"/>
        <end position="1966"/>
    </location>
</feature>
<dbReference type="FunFam" id="3.10.50.10:FF:000004">
    <property type="entry name" value="Chitinase 5"/>
    <property type="match status" value="1"/>
</dbReference>
<dbReference type="SUPFAM" id="SSF57625">
    <property type="entry name" value="Invertebrate chitin-binding proteins"/>
    <property type="match status" value="1"/>
</dbReference>
<evidence type="ECO:0000256" key="7">
    <source>
        <dbReference type="ARBA" id="ARBA00022692"/>
    </source>
</evidence>
<dbReference type="InterPro" id="IPR001223">
    <property type="entry name" value="Glyco_hydro18_cat"/>
</dbReference>
<keyword evidence="9 19" id="KW-0378">Hydrolase</keyword>
<dbReference type="PROSITE" id="PS51910">
    <property type="entry name" value="GH18_2"/>
    <property type="match status" value="1"/>
</dbReference>
<dbReference type="EC" id="3.2.1.14" evidence="5"/>
<keyword evidence="20" id="KW-0175">Coiled coil</keyword>
<keyword evidence="8 22" id="KW-0732">Signal</keyword>
<dbReference type="InterPro" id="IPR002557">
    <property type="entry name" value="Chitin-bd_dom"/>
</dbReference>
<evidence type="ECO:0000256" key="19">
    <source>
        <dbReference type="RuleBase" id="RU000489"/>
    </source>
</evidence>
<dbReference type="Gene3D" id="3.20.20.80">
    <property type="entry name" value="Glycosidases"/>
    <property type="match status" value="1"/>
</dbReference>
<feature type="chain" id="PRO_5035162929" description="chitinase" evidence="22">
    <location>
        <begin position="20"/>
        <end position="1966"/>
    </location>
</feature>
<feature type="region of interest" description="Disordered" evidence="21">
    <location>
        <begin position="1291"/>
        <end position="1327"/>
    </location>
</feature>
<keyword evidence="10" id="KW-1133">Transmembrane helix</keyword>
<dbReference type="InterPro" id="IPR011583">
    <property type="entry name" value="Chitinase_II/V-like_cat"/>
</dbReference>
<feature type="region of interest" description="Disordered" evidence="21">
    <location>
        <begin position="402"/>
        <end position="479"/>
    </location>
</feature>
<evidence type="ECO:0000256" key="20">
    <source>
        <dbReference type="SAM" id="Coils"/>
    </source>
</evidence>
<dbReference type="Pfam" id="PF00704">
    <property type="entry name" value="Glyco_hydro_18"/>
    <property type="match status" value="1"/>
</dbReference>
<dbReference type="PANTHER" id="PTHR11177">
    <property type="entry name" value="CHITINASE"/>
    <property type="match status" value="1"/>
</dbReference>
<evidence type="ECO:0000256" key="16">
    <source>
        <dbReference type="ARBA" id="ARBA00023295"/>
    </source>
</evidence>
<keyword evidence="13" id="KW-1015">Disulfide bond</keyword>
<feature type="compositionally biased region" description="Low complexity" evidence="21">
    <location>
        <begin position="1318"/>
        <end position="1327"/>
    </location>
</feature>
<evidence type="ECO:0000259" key="24">
    <source>
        <dbReference type="PROSITE" id="PS51049"/>
    </source>
</evidence>
<feature type="region of interest" description="Disordered" evidence="21">
    <location>
        <begin position="1881"/>
        <end position="1912"/>
    </location>
</feature>
<evidence type="ECO:0000256" key="11">
    <source>
        <dbReference type="ARBA" id="ARBA00023024"/>
    </source>
</evidence>
<dbReference type="GO" id="GO:0008843">
    <property type="term" value="F:endochitinase activity"/>
    <property type="evidence" value="ECO:0007669"/>
    <property type="project" value="UniProtKB-EC"/>
</dbReference>
<feature type="region of interest" description="Disordered" evidence="21">
    <location>
        <begin position="1050"/>
        <end position="1114"/>
    </location>
</feature>
<dbReference type="InterPro" id="IPR029070">
    <property type="entry name" value="Chitinase_insertion_sf"/>
</dbReference>
<dbReference type="PANTHER" id="PTHR11177:SF144">
    <property type="entry name" value="CHITINASE 5"/>
    <property type="match status" value="1"/>
</dbReference>
<keyword evidence="7 18" id="KW-0812">Transmembrane</keyword>
<dbReference type="InterPro" id="IPR012315">
    <property type="entry name" value="KASH"/>
</dbReference>
<sequence>MRLLLCLTTIFLLHQAIDASPARIVCYFSNWAIYRPGIGRYAQEDLPVDLCTHIVYSFIGVQDADWSVLVIDPELDVDKHGFQNFTNLKKDHPKVKFQIAVGGWAEGGAKYSAMVAEKSRRDSFISHVVNFMNQYEFDGFDLDWEYPGAADRGGSFSDKDKFFYFVEELRRAFDKEGKGWEITMAVPIAKFRLQEGYHVPELCELLDAIHVMSYDLRGNWAGFADSHSPLYKRPHDQWAYEKLNVNDGLQLWVDYGCSPKKLVVGIPFYGRTFTLSNSNNNYEPGTYINKEAGGGNPGPYTNATGFLAYYEICPEILDKESGWTKKWDEFGKVPYAYKGNQWVGYEDPESVQIKMDWIKSKGYGGAMTWAIDMDDFHGICGPKNPLINILYANMNSYSVPEPMLSTTPRPQWARPPSTASADGSKPASTTPKPGQWIPEQSTSTTERTTTSSTTQRSSTASSTTSTPASLPSSSTQGTYNEVDASVDHRECKQDFLPHELCDKYYRCVYGKPMEFSCKPGTVFHTQSNICDWPEHADRFENSAMKTCFSLSSLPATESTPEKGVVKPRLYSSLTKNRVKATAVRRSWGSTASEHREEFWSALQANYNYIMDNQLIDKCQEANSDLSLGSTGTWSLKEFYAQFSELYLWLNSVQETIYGKEENIIDKALRAHCVNVVLEKSSLLALFNDQASQLVQLHPKVQEDVGWRVTHLNSKWESILSILGPSECGHCEQDSCLDIDHEIKCLRKWFKMMESCLQPLDFRTKYTKTEIEAKGLELKVLHRDIENHGKIVGSVVKLCKRPDASCNTVNVRRIANGLERRWHLLFLRSLEWQCYLESLSKKENCRNTSTSSDETDSDCYEEPVNKYPRLSHPSTYDNYENTSIENDCGHINEISESSLIFKDVMNKNAPKQFAQTSEDTVDGGFFRFGEDTSQFTRSNRKAPNLATYYFRHEDTDSDMDKVEHNSVMSKNEVQSTLEETSEEEWTYTKNVEKSNEVVGEPNETTKSKLVPEETIRKLVLGAEDLVSPDKCRKLDRINSVNKMSRVKKWLSMEKPDDSCDASGEDDERESQISEDFDESTTTFRATQGYNSQNTSFTELNHSESTPKVNLRQRKYSSNRPWSVSCISQLDQSSPTKATQNDMTNFSISESALHKLALTSKNVERFNAVTAISIGVNGNGNNSTSSTVEESYPILQEKTSPNRRRRLKLKKKALCGKIELHAPYSPSVGNQKNRKLLIKSGSFSGCSTKLNYNERHTSSDPPAVDLYHHGKYETSTTSGADSEEDLSKRMPSFKLGSKTHYLNSNLRDSSPGKSSLNTPEEQSSSLSEQAAWDSYQEKYLSEAYSETHDSDAARKLLEFGEDYRNFLDSQSDWSTNPDISPTFRRRTLVAFTSHESDSDTESIRQLLNNSRDHLNYTKNIYKQQVSLGINEYLVANEIDEMISTCDRHIDSLNQVDKSSDELAMSKTDKGVVAELLMQWTGLRINVLKMQEYRILQRDILQMKNSLLTVEIPGSNCVINLGSVDDLPKEVEYCESEFQSISITVRGEKSKSAQKGSICTPYWWCKIKTWTCLQASRDGGPTSLPSPVTYSTVAVARHGFDNRNLAQGLGKYMALQHDHIGMPLVKLAADTHSNGRFDDPCGSAPSQETTAHLVSPVGFQEQFLSVQVATAKAKKLEDIYEYKKKLLNLNVAVHRFVLENKEYNASSLKTDVSDLYRIWDNLCTNATERLAQLQPLLQQWKTLDNRLEQLQVDLRSDEKTLHLLDTALQGGALSDQTASYVRDVAKLLSETTTVQGCKIPELFTEGGSLSDSGISDEGSEHEIGERERRLAAIRRLVRQLEVVLAPDCKARLKMAERLNAAEEELKALQKRCRTLIACTAAYSPPVRPSEEQRELEPSTKDPDDEDDPGEPDSSSWFKRVMRASVPFQVVIITLLCVACLLEPQCCDNMNNFAMSLSPQLRYIKGPPPI</sequence>
<evidence type="ECO:0000256" key="10">
    <source>
        <dbReference type="ARBA" id="ARBA00022989"/>
    </source>
</evidence>
<comment type="subcellular location">
    <subcellularLocation>
        <location evidence="2">Nucleus membrane</location>
    </subcellularLocation>
</comment>
<name>A0A8J6HH22_TENMO</name>
<evidence type="ECO:0000256" key="1">
    <source>
        <dbReference type="ARBA" id="ARBA00000822"/>
    </source>
</evidence>
<dbReference type="GO" id="GO:0000272">
    <property type="term" value="P:polysaccharide catabolic process"/>
    <property type="evidence" value="ECO:0007669"/>
    <property type="project" value="UniProtKB-KW"/>
</dbReference>
<comment type="catalytic activity">
    <reaction evidence="1">
        <text>Random endo-hydrolysis of N-acetyl-beta-D-glucosaminide (1-&gt;4)-beta-linkages in chitin and chitodextrins.</text>
        <dbReference type="EC" id="3.2.1.14"/>
    </reaction>
</comment>
<feature type="region of interest" description="Disordered" evidence="21">
    <location>
        <begin position="844"/>
        <end position="863"/>
    </location>
</feature>
<feature type="compositionally biased region" description="Acidic residues" evidence="21">
    <location>
        <begin position="1057"/>
        <end position="1077"/>
    </location>
</feature>
<dbReference type="PROSITE" id="PS51049">
    <property type="entry name" value="KASH"/>
    <property type="match status" value="1"/>
</dbReference>
<dbReference type="GO" id="GO:0008061">
    <property type="term" value="F:chitin binding"/>
    <property type="evidence" value="ECO:0007669"/>
    <property type="project" value="UniProtKB-KW"/>
</dbReference>
<dbReference type="PROSITE" id="PS01095">
    <property type="entry name" value="GH18_1"/>
    <property type="match status" value="1"/>
</dbReference>
<evidence type="ECO:0000256" key="13">
    <source>
        <dbReference type="ARBA" id="ARBA00023157"/>
    </source>
</evidence>
<evidence type="ECO:0000256" key="22">
    <source>
        <dbReference type="SAM" id="SignalP"/>
    </source>
</evidence>
<feature type="domain" description="Chitin-binding type-2" evidence="23">
    <location>
        <begin position="488"/>
        <end position="549"/>
    </location>
</feature>
<dbReference type="InterPro" id="IPR001579">
    <property type="entry name" value="Glyco_hydro_18_chit_AS"/>
</dbReference>
<dbReference type="SMART" id="SM00494">
    <property type="entry name" value="ChtBD2"/>
    <property type="match status" value="1"/>
</dbReference>
<evidence type="ECO:0000256" key="14">
    <source>
        <dbReference type="ARBA" id="ARBA00023242"/>
    </source>
</evidence>
<dbReference type="Pfam" id="PF01607">
    <property type="entry name" value="CBM_14"/>
    <property type="match status" value="1"/>
</dbReference>
<evidence type="ECO:0000256" key="12">
    <source>
        <dbReference type="ARBA" id="ARBA00023136"/>
    </source>
</evidence>
<feature type="coiled-coil region" evidence="20">
    <location>
        <begin position="1848"/>
        <end position="1875"/>
    </location>
</feature>
<comment type="caution">
    <text evidence="26">The sequence shown here is derived from an EMBL/GenBank/DDBJ whole genome shotgun (WGS) entry which is preliminary data.</text>
</comment>
<dbReference type="InterPro" id="IPR036508">
    <property type="entry name" value="Chitin-bd_dom_sf"/>
</dbReference>
<evidence type="ECO:0000256" key="3">
    <source>
        <dbReference type="ARBA" id="ARBA00008619"/>
    </source>
</evidence>
<keyword evidence="6" id="KW-0147">Chitin-binding</keyword>
<evidence type="ECO:0000313" key="26">
    <source>
        <dbReference type="EMBL" id="KAH0814227.1"/>
    </source>
</evidence>
<dbReference type="Gene3D" id="3.10.50.10">
    <property type="match status" value="1"/>
</dbReference>
<keyword evidence="11" id="KW-0146">Chitin degradation</keyword>